<dbReference type="Gene3D" id="1.10.238.20">
    <property type="entry name" value="Pheromone/general odorant binding protein domain"/>
    <property type="match status" value="1"/>
</dbReference>
<proteinExistence type="evidence at transcript level"/>
<dbReference type="CDD" id="cd23992">
    <property type="entry name" value="PBP_GOBP"/>
    <property type="match status" value="1"/>
</dbReference>
<evidence type="ECO:0000256" key="1">
    <source>
        <dbReference type="SAM" id="SignalP"/>
    </source>
</evidence>
<dbReference type="GO" id="GO:0005549">
    <property type="term" value="F:odorant binding"/>
    <property type="evidence" value="ECO:0007669"/>
    <property type="project" value="InterPro"/>
</dbReference>
<dbReference type="EMBL" id="MT247246">
    <property type="protein sequence ID" value="QIS77225.1"/>
    <property type="molecule type" value="mRNA"/>
</dbReference>
<dbReference type="AlphaFoldDB" id="A0A6H0D4K9"/>
<dbReference type="InterPro" id="IPR036728">
    <property type="entry name" value="PBP_GOBP_sf"/>
</dbReference>
<accession>A0A6H0D4K9</accession>
<dbReference type="SUPFAM" id="SSF47565">
    <property type="entry name" value="Insect pheromone/odorant-binding proteins"/>
    <property type="match status" value="1"/>
</dbReference>
<name>A0A6H0D4K9_EPIBA</name>
<sequence>MKFVLITIFAFACFAVEAVTSEDDAALTHAAIEKCKGPAGVTDEEIEQLKTDKFHDGGADKHIMCFVKCVLDEFDALDGDVLKEGVFLDYFEPHLGRPKAKEYYDLCSGEAGDDECETPFKIIMCLGKSDDIFKI</sequence>
<evidence type="ECO:0000313" key="2">
    <source>
        <dbReference type="EMBL" id="QIS77225.1"/>
    </source>
</evidence>
<protein>
    <submittedName>
        <fullName evidence="2">OBP32</fullName>
    </submittedName>
</protein>
<dbReference type="Pfam" id="PF01395">
    <property type="entry name" value="PBP_GOBP"/>
    <property type="match status" value="1"/>
</dbReference>
<organism evidence="2">
    <name type="scientific">Episyrphus balteatus</name>
    <name type="common">Marmalade hoverfly</name>
    <name type="synonym">Syrphus balteaus</name>
    <dbReference type="NCBI Taxonomy" id="286459"/>
    <lineage>
        <taxon>Eukaryota</taxon>
        <taxon>Metazoa</taxon>
        <taxon>Ecdysozoa</taxon>
        <taxon>Arthropoda</taxon>
        <taxon>Hexapoda</taxon>
        <taxon>Insecta</taxon>
        <taxon>Pterygota</taxon>
        <taxon>Neoptera</taxon>
        <taxon>Endopterygota</taxon>
        <taxon>Diptera</taxon>
        <taxon>Brachycera</taxon>
        <taxon>Muscomorpha</taxon>
        <taxon>Syrphoidea</taxon>
        <taxon>Syrphidae</taxon>
        <taxon>Syrphinae</taxon>
        <taxon>Syrphini</taxon>
        <taxon>Episyrphus</taxon>
    </lineage>
</organism>
<keyword evidence="1" id="KW-0732">Signal</keyword>
<reference evidence="2" key="1">
    <citation type="submission" date="2020-03" db="EMBL/GenBank/DDBJ databases">
        <authorList>
            <person name="Jia H.R."/>
        </authorList>
    </citation>
    <scope>NUCLEOTIDE SEQUENCE</scope>
</reference>
<dbReference type="SMART" id="SM00708">
    <property type="entry name" value="PhBP"/>
    <property type="match status" value="1"/>
</dbReference>
<dbReference type="InterPro" id="IPR006170">
    <property type="entry name" value="PBP/GOBP"/>
</dbReference>
<feature type="signal peptide" evidence="1">
    <location>
        <begin position="1"/>
        <end position="18"/>
    </location>
</feature>
<feature type="chain" id="PRO_5026026364" evidence="1">
    <location>
        <begin position="19"/>
        <end position="135"/>
    </location>
</feature>